<dbReference type="Gene3D" id="3.40.50.150">
    <property type="entry name" value="Vaccinia Virus protein VP39"/>
    <property type="match status" value="1"/>
</dbReference>
<proteinExistence type="predicted"/>
<organism evidence="1 2">
    <name type="scientific">Candidatus Doudnabacteria bacterium CG10_big_fil_rev_8_21_14_0_10_42_18</name>
    <dbReference type="NCBI Taxonomy" id="1974552"/>
    <lineage>
        <taxon>Bacteria</taxon>
        <taxon>Candidatus Doudnaibacteriota</taxon>
    </lineage>
</organism>
<dbReference type="EMBL" id="PFAK01000064">
    <property type="protein sequence ID" value="PIR95907.1"/>
    <property type="molecule type" value="Genomic_DNA"/>
</dbReference>
<dbReference type="InterPro" id="IPR029063">
    <property type="entry name" value="SAM-dependent_MTases_sf"/>
</dbReference>
<dbReference type="SUPFAM" id="SSF53335">
    <property type="entry name" value="S-adenosyl-L-methionine-dependent methyltransferases"/>
    <property type="match status" value="1"/>
</dbReference>
<accession>A0A2H0V9X5</accession>
<protein>
    <recommendedName>
        <fullName evidence="3">Class I SAM-dependent methyltransferase</fullName>
    </recommendedName>
</protein>
<sequence length="213" mass="24277">MKFKDKLEMLVKNPKKFFSLSGRVLKAYLFPLKISPGGNRFSTDLEIETLQKYSILAKEGIVEIGVLDGKTTAEMAKVAHVPIYGIDPIIPDSMNKKLIGHERLIKQNLSFYKDFYFIKDFSYNAVKSWNKKFDFIFIDGDHNYEAVKRDCEQWLPLLSAGGFMSFHDSAPVVSVPGAFEGWPGPTQLVSQLKSDSRFEFLETQDSLSVFKKK</sequence>
<comment type="caution">
    <text evidence="1">The sequence shown here is derived from an EMBL/GenBank/DDBJ whole genome shotgun (WGS) entry which is preliminary data.</text>
</comment>
<evidence type="ECO:0008006" key="3">
    <source>
        <dbReference type="Google" id="ProtNLM"/>
    </source>
</evidence>
<dbReference type="Pfam" id="PF13578">
    <property type="entry name" value="Methyltransf_24"/>
    <property type="match status" value="1"/>
</dbReference>
<reference evidence="2" key="1">
    <citation type="submission" date="2017-09" db="EMBL/GenBank/DDBJ databases">
        <title>Depth-based differentiation of microbial function through sediment-hosted aquifers and enrichment of novel symbionts in the deep terrestrial subsurface.</title>
        <authorList>
            <person name="Probst A.J."/>
            <person name="Ladd B."/>
            <person name="Jarett J.K."/>
            <person name="Geller-Mcgrath D.E."/>
            <person name="Sieber C.M.K."/>
            <person name="Emerson J.B."/>
            <person name="Anantharaman K."/>
            <person name="Thomas B.C."/>
            <person name="Malmstrom R."/>
            <person name="Stieglmeier M."/>
            <person name="Klingl A."/>
            <person name="Woyke T."/>
            <person name="Ryan C.M."/>
            <person name="Banfield J.F."/>
        </authorList>
    </citation>
    <scope>NUCLEOTIDE SEQUENCE [LARGE SCALE GENOMIC DNA]</scope>
</reference>
<evidence type="ECO:0000313" key="1">
    <source>
        <dbReference type="EMBL" id="PIR95907.1"/>
    </source>
</evidence>
<dbReference type="AlphaFoldDB" id="A0A2H0V9X5"/>
<dbReference type="Proteomes" id="UP000230922">
    <property type="component" value="Unassembled WGS sequence"/>
</dbReference>
<evidence type="ECO:0000313" key="2">
    <source>
        <dbReference type="Proteomes" id="UP000230922"/>
    </source>
</evidence>
<name>A0A2H0V9X5_9BACT</name>
<gene>
    <name evidence="1" type="ORF">COT92_03915</name>
</gene>